<dbReference type="EMBL" id="LKHV02000001">
    <property type="protein sequence ID" value="MCS5708539.1"/>
    <property type="molecule type" value="Genomic_DNA"/>
</dbReference>
<feature type="transmembrane region" description="Helical" evidence="9">
    <location>
        <begin position="85"/>
        <end position="104"/>
    </location>
</feature>
<dbReference type="NCBIfam" id="TIGR01726">
    <property type="entry name" value="HEQRo_perm_3TM"/>
    <property type="match status" value="1"/>
</dbReference>
<dbReference type="OrthoDB" id="9771188at2"/>
<dbReference type="InterPro" id="IPR010065">
    <property type="entry name" value="AA_ABC_transptr_permease_3TM"/>
</dbReference>
<comment type="caution">
    <text evidence="11">The sequence shown here is derived from an EMBL/GenBank/DDBJ whole genome shotgun (WGS) entry which is preliminary data.</text>
</comment>
<dbReference type="STRING" id="437022.CC99x_00101"/>
<evidence type="ECO:0000313" key="12">
    <source>
        <dbReference type="EMBL" id="MCS5708539.1"/>
    </source>
</evidence>
<evidence type="ECO:0000256" key="3">
    <source>
        <dbReference type="ARBA" id="ARBA00022448"/>
    </source>
</evidence>
<dbReference type="Pfam" id="PF00528">
    <property type="entry name" value="BPD_transp_1"/>
    <property type="match status" value="1"/>
</dbReference>
<organism evidence="11">
    <name type="scientific">Candidatus Berkiella cookevillensis</name>
    <dbReference type="NCBI Taxonomy" id="437022"/>
    <lineage>
        <taxon>Bacteria</taxon>
        <taxon>Pseudomonadati</taxon>
        <taxon>Pseudomonadota</taxon>
        <taxon>Gammaproteobacteria</taxon>
        <taxon>Candidatus Berkiellales</taxon>
        <taxon>Candidatus Berkiellaceae</taxon>
        <taxon>Candidatus Berkiella</taxon>
    </lineage>
</organism>
<dbReference type="PANTHER" id="PTHR30614">
    <property type="entry name" value="MEMBRANE COMPONENT OF AMINO ACID ABC TRANSPORTER"/>
    <property type="match status" value="1"/>
</dbReference>
<reference evidence="11" key="1">
    <citation type="submission" date="2015-09" db="EMBL/GenBank/DDBJ databases">
        <title>Draft Genome Sequences of Two Novel Amoeba-resistant Intranuclear Bacteria, Candidatus Berkiella cookevillensis and Candidatus Berkiella aquae.</title>
        <authorList>
            <person name="Mehari Y.T."/>
            <person name="Arivett B.A."/>
            <person name="Farone A.L."/>
            <person name="Gunderson J.H."/>
            <person name="Farone M.B."/>
        </authorList>
    </citation>
    <scope>NUCLEOTIDE SEQUENCE [LARGE SCALE GENOMIC DNA]</scope>
    <source>
        <strain evidence="11">CC99</strain>
    </source>
</reference>
<evidence type="ECO:0000256" key="8">
    <source>
        <dbReference type="ARBA" id="ARBA00023136"/>
    </source>
</evidence>
<evidence type="ECO:0000256" key="5">
    <source>
        <dbReference type="ARBA" id="ARBA00022692"/>
    </source>
</evidence>
<feature type="transmembrane region" description="Helical" evidence="9">
    <location>
        <begin position="320"/>
        <end position="338"/>
    </location>
</feature>
<sequence length="351" mass="39431">MEYSVSALIPKQCQNIFSSIWKNLFSVLSICLIIYLSYLAIKWAVIDATFFAPSLTECHTKGACWAIISVRWKQFLYGFYPDAEIWRVNFVFFIFLMSIGLLAFFKKHLFLKMIIVFLSAITSIALLRGDSFHLAPVGTDLWGGLFLTIFLSVCCILLAFPIALLLALGRQSKLIVLKAICVTVIEVVRGVPLISILFMASFMLPFFLPEGVNFDKLLKIACGIILFQGAYLAEVIRGGMYAVPKGQYEACAALGLSYWRSMRLVILPQALRITIPGIVNTFISLFKDTTLVMIVGMLDFLGIIQSAITDPKWIGSALEAYIFCALVYWIICFSMSLFSKKLETKLKVHHL</sequence>
<feature type="transmembrane region" description="Helical" evidence="9">
    <location>
        <begin position="109"/>
        <end position="129"/>
    </location>
</feature>
<dbReference type="InterPro" id="IPR000515">
    <property type="entry name" value="MetI-like"/>
</dbReference>
<feature type="transmembrane region" description="Helical" evidence="9">
    <location>
        <begin position="175"/>
        <end position="208"/>
    </location>
</feature>
<feature type="domain" description="ABC transmembrane type-1" evidence="10">
    <location>
        <begin position="145"/>
        <end position="339"/>
    </location>
</feature>
<feature type="transmembrane region" description="Helical" evidence="9">
    <location>
        <begin position="141"/>
        <end position="168"/>
    </location>
</feature>
<evidence type="ECO:0000256" key="7">
    <source>
        <dbReference type="ARBA" id="ARBA00022989"/>
    </source>
</evidence>
<dbReference type="SUPFAM" id="SSF161098">
    <property type="entry name" value="MetI-like"/>
    <property type="match status" value="1"/>
</dbReference>
<dbReference type="GO" id="GO:0006865">
    <property type="term" value="P:amino acid transport"/>
    <property type="evidence" value="ECO:0007669"/>
    <property type="project" value="UniProtKB-KW"/>
</dbReference>
<dbReference type="PROSITE" id="PS50928">
    <property type="entry name" value="ABC_TM1"/>
    <property type="match status" value="1"/>
</dbReference>
<evidence type="ECO:0000256" key="2">
    <source>
        <dbReference type="ARBA" id="ARBA00010072"/>
    </source>
</evidence>
<dbReference type="CDD" id="cd06261">
    <property type="entry name" value="TM_PBP2"/>
    <property type="match status" value="1"/>
</dbReference>
<feature type="transmembrane region" description="Helical" evidence="9">
    <location>
        <begin position="264"/>
        <end position="283"/>
    </location>
</feature>
<accession>A0A0Q9YUZ9</accession>
<dbReference type="GO" id="GO:0022857">
    <property type="term" value="F:transmembrane transporter activity"/>
    <property type="evidence" value="ECO:0007669"/>
    <property type="project" value="InterPro"/>
</dbReference>
<evidence type="ECO:0000259" key="10">
    <source>
        <dbReference type="PROSITE" id="PS50928"/>
    </source>
</evidence>
<dbReference type="Gene3D" id="1.10.3720.10">
    <property type="entry name" value="MetI-like"/>
    <property type="match status" value="1"/>
</dbReference>
<gene>
    <name evidence="11" type="primary">yhdY</name>
    <name evidence="11" type="ORF">CC99x_00101</name>
    <name evidence="12" type="ORF">CC99x_006410</name>
</gene>
<protein>
    <submittedName>
        <fullName evidence="12">Amino acid ABC transporter permease</fullName>
    </submittedName>
    <submittedName>
        <fullName evidence="11">Inner membrane amino-acid ABC transporter permease protein YhdY</fullName>
    </submittedName>
</protein>
<proteinExistence type="inferred from homology"/>
<dbReference type="InterPro" id="IPR035906">
    <property type="entry name" value="MetI-like_sf"/>
</dbReference>
<feature type="transmembrane region" description="Helical" evidence="9">
    <location>
        <begin position="20"/>
        <end position="41"/>
    </location>
</feature>
<feature type="transmembrane region" description="Helical" evidence="9">
    <location>
        <begin position="290"/>
        <end position="308"/>
    </location>
</feature>
<evidence type="ECO:0000313" key="11">
    <source>
        <dbReference type="EMBL" id="KRG19880.1"/>
    </source>
</evidence>
<dbReference type="Proteomes" id="UP000051494">
    <property type="component" value="Unassembled WGS sequence"/>
</dbReference>
<keyword evidence="4" id="KW-1003">Cell membrane</keyword>
<comment type="similarity">
    <text evidence="2">Belongs to the binding-protein-dependent transport system permease family. HisMQ subfamily.</text>
</comment>
<keyword evidence="8 9" id="KW-0472">Membrane</keyword>
<dbReference type="AlphaFoldDB" id="A0A0Q9YUZ9"/>
<reference evidence="12" key="2">
    <citation type="journal article" date="2016" name="Genome Announc.">
        <title>Draft Genome Sequences of Two Novel Amoeba-Resistant Intranuclear Bacteria, 'Candidatus Berkiella cookevillensis' and 'Candidatus Berkiella aquae'.</title>
        <authorList>
            <person name="Mehari Y.T."/>
            <person name="Arivett B.A."/>
            <person name="Farone A.L."/>
            <person name="Gunderson J.H."/>
            <person name="Farone M.B."/>
        </authorList>
    </citation>
    <scope>NUCLEOTIDE SEQUENCE</scope>
    <source>
        <strain evidence="12">CC99</strain>
    </source>
</reference>
<evidence type="ECO:0000256" key="1">
    <source>
        <dbReference type="ARBA" id="ARBA00004429"/>
    </source>
</evidence>
<keyword evidence="3 9" id="KW-0813">Transport</keyword>
<keyword evidence="7 9" id="KW-1133">Transmembrane helix</keyword>
<evidence type="ECO:0000256" key="9">
    <source>
        <dbReference type="RuleBase" id="RU363032"/>
    </source>
</evidence>
<keyword evidence="13" id="KW-1185">Reference proteome</keyword>
<dbReference type="RefSeq" id="WP_057622540.1">
    <property type="nucleotide sequence ID" value="NZ_LKHV02000001.1"/>
</dbReference>
<name>A0A0Q9YUZ9_9GAMM</name>
<comment type="subcellular location">
    <subcellularLocation>
        <location evidence="1">Cell inner membrane</location>
        <topology evidence="1">Multi-pass membrane protein</topology>
    </subcellularLocation>
    <subcellularLocation>
        <location evidence="9">Cell membrane</location>
        <topology evidence="9">Multi-pass membrane protein</topology>
    </subcellularLocation>
</comment>
<keyword evidence="6" id="KW-0029">Amino-acid transport</keyword>
<evidence type="ECO:0000313" key="13">
    <source>
        <dbReference type="Proteomes" id="UP000051494"/>
    </source>
</evidence>
<dbReference type="EMBL" id="LKHV01000001">
    <property type="protein sequence ID" value="KRG19880.1"/>
    <property type="molecule type" value="Genomic_DNA"/>
</dbReference>
<dbReference type="InterPro" id="IPR043429">
    <property type="entry name" value="ArtM/GltK/GlnP/TcyL/YhdX-like"/>
</dbReference>
<reference evidence="12" key="3">
    <citation type="submission" date="2021-06" db="EMBL/GenBank/DDBJ databases">
        <title>Genomic Description and Analysis of Intracellular Bacteria, Candidatus Berkiella cookevillensis and Candidatus Berkiella aquae.</title>
        <authorList>
            <person name="Kidane D.T."/>
            <person name="Mehari Y.T."/>
            <person name="Rice F.C."/>
            <person name="Arivett B.A."/>
            <person name="Farone A.L."/>
            <person name="Berk S.G."/>
            <person name="Farone M.B."/>
        </authorList>
    </citation>
    <scope>NUCLEOTIDE SEQUENCE</scope>
    <source>
        <strain evidence="12">CC99</strain>
    </source>
</reference>
<evidence type="ECO:0000256" key="6">
    <source>
        <dbReference type="ARBA" id="ARBA00022970"/>
    </source>
</evidence>
<keyword evidence="5 9" id="KW-0812">Transmembrane</keyword>
<evidence type="ECO:0000256" key="4">
    <source>
        <dbReference type="ARBA" id="ARBA00022475"/>
    </source>
</evidence>
<dbReference type="PANTHER" id="PTHR30614:SF41">
    <property type="entry name" value="INNER MEMBRANE AMINO-ACID ABC TRANSPORTER PERMEASE PROTEIN YHDY"/>
    <property type="match status" value="1"/>
</dbReference>
<dbReference type="GO" id="GO:0043190">
    <property type="term" value="C:ATP-binding cassette (ABC) transporter complex"/>
    <property type="evidence" value="ECO:0007669"/>
    <property type="project" value="InterPro"/>
</dbReference>